<dbReference type="GO" id="GO:0004386">
    <property type="term" value="F:helicase activity"/>
    <property type="evidence" value="ECO:0007669"/>
    <property type="project" value="UniProtKB-KW"/>
</dbReference>
<evidence type="ECO:0000313" key="8">
    <source>
        <dbReference type="EMBL" id="TKC91850.1"/>
    </source>
</evidence>
<dbReference type="PANTHER" id="PTHR42957">
    <property type="entry name" value="HELICASE MJ1565-RELATED"/>
    <property type="match status" value="1"/>
</dbReference>
<evidence type="ECO:0000256" key="5">
    <source>
        <dbReference type="ARBA" id="ARBA00023125"/>
    </source>
</evidence>
<keyword evidence="4 8" id="KW-0067">ATP-binding</keyword>
<dbReference type="InterPro" id="IPR027417">
    <property type="entry name" value="P-loop_NTPase"/>
</dbReference>
<feature type="domain" description="AAA+ ATPase" evidence="7">
    <location>
        <begin position="130"/>
        <end position="473"/>
    </location>
</feature>
<dbReference type="InterPro" id="IPR003593">
    <property type="entry name" value="AAA+_ATPase"/>
</dbReference>
<dbReference type="InterPro" id="IPR008571">
    <property type="entry name" value="HerA-like"/>
</dbReference>
<keyword evidence="2" id="KW-0378">Hydrolase</keyword>
<keyword evidence="3" id="KW-0347">Helicase</keyword>
<reference evidence="8 9" key="1">
    <citation type="submission" date="2019-04" db="EMBL/GenBank/DDBJ databases">
        <title>Trinickia sp. 7GSK02, isolated from subtropical forest soil.</title>
        <authorList>
            <person name="Gao Z.-H."/>
            <person name="Qiu L.-H."/>
        </authorList>
    </citation>
    <scope>NUCLEOTIDE SEQUENCE [LARGE SCALE GENOMIC DNA]</scope>
    <source>
        <strain evidence="8 9">7GSK02</strain>
    </source>
</reference>
<evidence type="ECO:0000256" key="1">
    <source>
        <dbReference type="ARBA" id="ARBA00022741"/>
    </source>
</evidence>
<gene>
    <name evidence="8" type="ORF">FAZ69_04515</name>
</gene>
<keyword evidence="6" id="KW-0413">Isomerase</keyword>
<comment type="caution">
    <text evidence="8">The sequence shown here is derived from an EMBL/GenBank/DDBJ whole genome shotgun (WGS) entry which is preliminary data.</text>
</comment>
<dbReference type="SMART" id="SM00382">
    <property type="entry name" value="AAA"/>
    <property type="match status" value="1"/>
</dbReference>
<evidence type="ECO:0000256" key="4">
    <source>
        <dbReference type="ARBA" id="ARBA00022840"/>
    </source>
</evidence>
<keyword evidence="1" id="KW-0547">Nucleotide-binding</keyword>
<dbReference type="InterPro" id="IPR033186">
    <property type="entry name" value="HerA_C"/>
</dbReference>
<dbReference type="Proteomes" id="UP000305539">
    <property type="component" value="Unassembled WGS sequence"/>
</dbReference>
<accession>A0A4V5PJL4</accession>
<dbReference type="Pfam" id="PF01935">
    <property type="entry name" value="DUF87"/>
    <property type="match status" value="1"/>
</dbReference>
<evidence type="ECO:0000256" key="2">
    <source>
        <dbReference type="ARBA" id="ARBA00022801"/>
    </source>
</evidence>
<dbReference type="GO" id="GO:0016787">
    <property type="term" value="F:hydrolase activity"/>
    <property type="evidence" value="ECO:0007669"/>
    <property type="project" value="UniProtKB-KW"/>
</dbReference>
<name>A0A4V5PJL4_9BURK</name>
<organism evidence="8 9">
    <name type="scientific">Trinickia terrae</name>
    <dbReference type="NCBI Taxonomy" id="2571161"/>
    <lineage>
        <taxon>Bacteria</taxon>
        <taxon>Pseudomonadati</taxon>
        <taxon>Pseudomonadota</taxon>
        <taxon>Betaproteobacteria</taxon>
        <taxon>Burkholderiales</taxon>
        <taxon>Burkholderiaceae</taxon>
        <taxon>Trinickia</taxon>
    </lineage>
</organism>
<sequence length="561" mass="60429">MAGVAPIYKGQLQPIGQIGSLVRIPQGLIDLIATVTLVGISELADKVAPFDAVQRDERWLQIQLLGEIDRATGRFQRGVGTFPGLDDPVHFATPEELAAIFPRADETHLRLGRLAAAEDVPVCVNVSKFVVRHAAVVGSTGSGKTSVVASLMQNFVRGGWSAANIVVVDPHGEYARALADSASVRSVLVGRAENRLRVPYWALPAVDIIRIFTGTSGGASFINRFNELVAQARREFVAAAEWLNLDPTAVTADTPVPFDIRPVWHRLDSENRETRRVKADSATVCREDEGDPATLRSARFTPYGQGGQPPHQAPTYGVYGSMPELLRLGLLDQRLRFFQEPMGNHAGPDPLVEVMQEWLGGDRPVSVLDFSGVPATAADLAIGVVLNMLFEVALRSEPEGPGIGRPSPVLIVLEEAHRYLGESANATTRESANRIAREGRKYGVGLLLVTQRPTELPDTALAQCGTLIALRLTNAGDQGAIRSALPDMVAGLAAVLPSLRTGEAIVSGESLVLPVRAMLDKPNPMPLAEDPSLESWRMDPQLPDIAAPLAAWRGTYEAEHE</sequence>
<dbReference type="GO" id="GO:0005524">
    <property type="term" value="F:ATP binding"/>
    <property type="evidence" value="ECO:0007669"/>
    <property type="project" value="UniProtKB-KW"/>
</dbReference>
<evidence type="ECO:0000256" key="6">
    <source>
        <dbReference type="ARBA" id="ARBA00023235"/>
    </source>
</evidence>
<evidence type="ECO:0000256" key="3">
    <source>
        <dbReference type="ARBA" id="ARBA00022806"/>
    </source>
</evidence>
<evidence type="ECO:0000259" key="7">
    <source>
        <dbReference type="SMART" id="SM00382"/>
    </source>
</evidence>
<protein>
    <submittedName>
        <fullName evidence="8">ATP-binding protein</fullName>
    </submittedName>
</protein>
<evidence type="ECO:0000313" key="9">
    <source>
        <dbReference type="Proteomes" id="UP000305539"/>
    </source>
</evidence>
<dbReference type="EMBL" id="SWJE01000002">
    <property type="protein sequence ID" value="TKC91850.1"/>
    <property type="molecule type" value="Genomic_DNA"/>
</dbReference>
<keyword evidence="5" id="KW-0238">DNA-binding</keyword>
<dbReference type="GO" id="GO:0003677">
    <property type="term" value="F:DNA binding"/>
    <property type="evidence" value="ECO:0007669"/>
    <property type="project" value="UniProtKB-KW"/>
</dbReference>
<proteinExistence type="predicted"/>
<keyword evidence="9" id="KW-1185">Reference proteome</keyword>
<dbReference type="SUPFAM" id="SSF52540">
    <property type="entry name" value="P-loop containing nucleoside triphosphate hydrolases"/>
    <property type="match status" value="1"/>
</dbReference>
<dbReference type="InterPro" id="IPR002789">
    <property type="entry name" value="HerA_central"/>
</dbReference>
<dbReference type="Pfam" id="PF05872">
    <property type="entry name" value="HerA_C"/>
    <property type="match status" value="1"/>
</dbReference>
<dbReference type="OrthoDB" id="9806951at2"/>
<dbReference type="Gene3D" id="3.40.50.300">
    <property type="entry name" value="P-loop containing nucleotide triphosphate hydrolases"/>
    <property type="match status" value="2"/>
</dbReference>
<dbReference type="AlphaFoldDB" id="A0A4V5PJL4"/>
<dbReference type="PANTHER" id="PTHR42957:SF1">
    <property type="entry name" value="HELICASE MJ1565-RELATED"/>
    <property type="match status" value="1"/>
</dbReference>